<dbReference type="EMBL" id="JAFEUZ010000006">
    <property type="protein sequence ID" value="KAG5486733.1"/>
    <property type="molecule type" value="Genomic_DNA"/>
</dbReference>
<dbReference type="AlphaFoldDB" id="A0A836I2A9"/>
<feature type="region of interest" description="Disordered" evidence="1">
    <location>
        <begin position="186"/>
        <end position="222"/>
    </location>
</feature>
<feature type="region of interest" description="Disordered" evidence="1">
    <location>
        <begin position="306"/>
        <end position="342"/>
    </location>
</feature>
<feature type="region of interest" description="Disordered" evidence="1">
    <location>
        <begin position="86"/>
        <end position="108"/>
    </location>
</feature>
<feature type="compositionally biased region" description="Low complexity" evidence="1">
    <location>
        <begin position="922"/>
        <end position="933"/>
    </location>
</feature>
<feature type="region of interest" description="Disordered" evidence="1">
    <location>
        <begin position="558"/>
        <end position="592"/>
    </location>
</feature>
<dbReference type="OrthoDB" id="267386at2759"/>
<feature type="region of interest" description="Disordered" evidence="1">
    <location>
        <begin position="378"/>
        <end position="415"/>
    </location>
</feature>
<feature type="compositionally biased region" description="Low complexity" evidence="1">
    <location>
        <begin position="574"/>
        <end position="592"/>
    </location>
</feature>
<accession>A0A836I2A9</accession>
<dbReference type="GeneID" id="92517846"/>
<feature type="region of interest" description="Disordered" evidence="1">
    <location>
        <begin position="698"/>
        <end position="752"/>
    </location>
</feature>
<reference evidence="5" key="1">
    <citation type="journal article" date="2021" name="Microbiol. Resour. Announc.">
        <title>LGAAP: Leishmaniinae Genome Assembly and Annotation Pipeline.</title>
        <authorList>
            <person name="Almutairi H."/>
            <person name="Urbaniak M.D."/>
            <person name="Bates M.D."/>
            <person name="Jariyapan N."/>
            <person name="Kwakye-Nuako G."/>
            <person name="Thomaz-Soccol V."/>
            <person name="Al-Salem W.S."/>
            <person name="Dillon R.J."/>
            <person name="Bates P.A."/>
            <person name="Gatherer D."/>
        </authorList>
    </citation>
    <scope>NUCLEOTIDE SEQUENCE [LARGE SCALE GENOMIC DNA]</scope>
</reference>
<keyword evidence="2" id="KW-0472">Membrane</keyword>
<feature type="chain" id="PRO_5032707347" description="Proteophosphoglycan ppg4" evidence="3">
    <location>
        <begin position="29"/>
        <end position="1087"/>
    </location>
</feature>
<feature type="compositionally biased region" description="Low complexity" evidence="1">
    <location>
        <begin position="774"/>
        <end position="805"/>
    </location>
</feature>
<organism evidence="4 5">
    <name type="scientific">Leishmania martiniquensis</name>
    <dbReference type="NCBI Taxonomy" id="1580590"/>
    <lineage>
        <taxon>Eukaryota</taxon>
        <taxon>Discoba</taxon>
        <taxon>Euglenozoa</taxon>
        <taxon>Kinetoplastea</taxon>
        <taxon>Metakinetoplastina</taxon>
        <taxon>Trypanosomatida</taxon>
        <taxon>Trypanosomatidae</taxon>
        <taxon>Leishmaniinae</taxon>
        <taxon>Leishmania</taxon>
    </lineage>
</organism>
<feature type="compositionally biased region" description="Low complexity" evidence="1">
    <location>
        <begin position="865"/>
        <end position="889"/>
    </location>
</feature>
<evidence type="ECO:0008006" key="6">
    <source>
        <dbReference type="Google" id="ProtNLM"/>
    </source>
</evidence>
<evidence type="ECO:0000313" key="5">
    <source>
        <dbReference type="Proteomes" id="UP000673552"/>
    </source>
</evidence>
<evidence type="ECO:0000256" key="1">
    <source>
        <dbReference type="SAM" id="MobiDB-lite"/>
    </source>
</evidence>
<keyword evidence="3" id="KW-0732">Signal</keyword>
<feature type="compositionally biased region" description="Basic and acidic residues" evidence="1">
    <location>
        <begin position="89"/>
        <end position="103"/>
    </location>
</feature>
<keyword evidence="2" id="KW-1133">Transmembrane helix</keyword>
<feature type="signal peptide" evidence="3">
    <location>
        <begin position="1"/>
        <end position="28"/>
    </location>
</feature>
<feature type="transmembrane region" description="Helical" evidence="2">
    <location>
        <begin position="49"/>
        <end position="69"/>
    </location>
</feature>
<evidence type="ECO:0000313" key="4">
    <source>
        <dbReference type="EMBL" id="KAG5486733.1"/>
    </source>
</evidence>
<feature type="region of interest" description="Disordered" evidence="1">
    <location>
        <begin position="472"/>
        <end position="506"/>
    </location>
</feature>
<reference evidence="5" key="2">
    <citation type="journal article" date="2021" name="Sci. Data">
        <title>Chromosome-scale genome sequencing, assembly and annotation of six genomes from subfamily Leishmaniinae.</title>
        <authorList>
            <person name="Almutairi H."/>
            <person name="Urbaniak M.D."/>
            <person name="Bates M.D."/>
            <person name="Jariyapan N."/>
            <person name="Kwakye-Nuako G."/>
            <person name="Thomaz Soccol V."/>
            <person name="Al-Salem W.S."/>
            <person name="Dillon R.J."/>
            <person name="Bates P.A."/>
            <person name="Gatherer D."/>
        </authorList>
    </citation>
    <scope>NUCLEOTIDE SEQUENCE [LARGE SCALE GENOMIC DNA]</scope>
</reference>
<sequence length="1087" mass="111761">MRFLRSQHQRRQVLLCPLLLAASQTAVAAAAMAAAVGQSVGGISRDFWWWLALGLSGLFVALLMLLLLFSWTRSLAASDAVPASPRHNGCHELGKPNDVRPFDGEPSSPAMIAARRGSHNLDVTHCDAGGAAARVFQHAHHAKGRSDVEMGVAVFDGCAVPPSPVGERPASRRPTTTVTAMLLPGRTQKRAESASTRRLPSDDHRRTAAAVPQRGEPATPPRSLNCFTLPADSGLPKQFQLPALGRLHHCPNGLSEVRPEADVGNTVNSSASWMAAADHHDVERSALGRGAGRASRHLRFEAVPGNFRVTGDTPRDTPAGEGTSRGALASAREGNTAVQPTPNVLPQEASAKLKRCTLPNALRQYYVGVPRVQDALAAAASPVRMPERRSSQAGQCPIERRSKLVPSGSHQTPFTGATTTAVASVAPTSSTSHGGAVLNPLTLTSAPMHTAAGPESGDTASLTDLESFARKRHATDADGVSATGPAARRSSARRESQRFSSHSQSKLRMELFRAGGEGGPAAVRTPVSGAHVDRRPLPQLHSAEERPALQQLMLYAAPAPTCSRPRRHRRDRQLLSQPLARSRASASSSPVALRRASAGCAAAKRSASATVTKGVPQLFFGQRGTSPGRPADAAALSQPTAALANGALNSRSSAAAQRPPIPKTLVGDHLTQAPAPAGVASTLFPSVSSRPRALAAAATANSIPRGKSTTATAAAAGGAPIKPPSQAAAPRRSSLSFSMSGRSPLRCSPGHMRSSSLVTFLDQKDIGVGGGPREGPAAAPLAQDPQLPTPRRGSARSSSLSYASPGAGGYAGAARLGRLSDPLAPAAAAPALAASAPATVEVTAARGHRRLGRPEATAGVEGLQAKSPAASEPSAAATATPPHSVTTATPLELPTDVAARRTPAALAPPASLVALQQGYGAAGESGDAASGESLDGDDGDSTGSEASTIAAGMLPDAPRRQRGWTTTMPSDPTAAVNQQQRQRSAAPAYSAPRQRPSYSFGIQVLRITQPTGEVQESFAPSSVLAQCSPHRDMANIISSDASTTPPQYLLASSGGTALPTPPPFSGPRVAQASGAATAAAAVQVGLR</sequence>
<dbReference type="Proteomes" id="UP000673552">
    <property type="component" value="Unassembled WGS sequence"/>
</dbReference>
<proteinExistence type="predicted"/>
<comment type="caution">
    <text evidence="4">The sequence shown here is derived from an EMBL/GenBank/DDBJ whole genome shotgun (WGS) entry which is preliminary data.</text>
</comment>
<feature type="compositionally biased region" description="Low complexity" evidence="1">
    <location>
        <begin position="709"/>
        <end position="719"/>
    </location>
</feature>
<feature type="compositionally biased region" description="Low complexity" evidence="1">
    <location>
        <begin position="731"/>
        <end position="743"/>
    </location>
</feature>
<gene>
    <name evidence="4" type="ORF">LSCM1_07987</name>
</gene>
<dbReference type="KEGG" id="lmat:92517846"/>
<name>A0A836I2A9_9TRYP</name>
<protein>
    <recommendedName>
        <fullName evidence="6">Proteophosphoglycan ppg4</fullName>
    </recommendedName>
</protein>
<feature type="compositionally biased region" description="Polar residues" evidence="1">
    <location>
        <begin position="963"/>
        <end position="983"/>
    </location>
</feature>
<dbReference type="RefSeq" id="XP_067181190.1">
    <property type="nucleotide sequence ID" value="XM_067325334.1"/>
</dbReference>
<keyword evidence="5" id="KW-1185">Reference proteome</keyword>
<keyword evidence="2" id="KW-0812">Transmembrane</keyword>
<feature type="region of interest" description="Disordered" evidence="1">
    <location>
        <begin position="764"/>
        <end position="807"/>
    </location>
</feature>
<evidence type="ECO:0000256" key="2">
    <source>
        <dbReference type="SAM" id="Phobius"/>
    </source>
</evidence>
<evidence type="ECO:0000256" key="3">
    <source>
        <dbReference type="SAM" id="SignalP"/>
    </source>
</evidence>
<feature type="region of interest" description="Disordered" evidence="1">
    <location>
        <begin position="922"/>
        <end position="994"/>
    </location>
</feature>
<feature type="region of interest" description="Disordered" evidence="1">
    <location>
        <begin position="848"/>
        <end position="889"/>
    </location>
</feature>